<keyword evidence="6 8" id="KW-1133">Transmembrane helix</keyword>
<evidence type="ECO:0000313" key="10">
    <source>
        <dbReference type="Proteomes" id="UP000053797"/>
    </source>
</evidence>
<evidence type="ECO:0000256" key="4">
    <source>
        <dbReference type="ARBA" id="ARBA00022475"/>
    </source>
</evidence>
<dbReference type="EMBL" id="LNQL01000001">
    <property type="protein sequence ID" value="KSU49908.1"/>
    <property type="molecule type" value="Genomic_DNA"/>
</dbReference>
<dbReference type="Pfam" id="PF01594">
    <property type="entry name" value="AI-2E_transport"/>
    <property type="match status" value="1"/>
</dbReference>
<dbReference type="RefSeq" id="WP_058264538.1">
    <property type="nucleotide sequence ID" value="NZ_FMYN01000001.1"/>
</dbReference>
<reference evidence="9 10" key="1">
    <citation type="journal article" date="2015" name="Int. J. Syst. Evol. Microbiol.">
        <title>Exiguobacterium enclense sp. nov., isolated from sediment.</title>
        <authorList>
            <person name="Dastager S.G."/>
            <person name="Mawlankar R."/>
            <person name="Sonalkar V.V."/>
            <person name="Thorat M.N."/>
            <person name="Mual P."/>
            <person name="Verma A."/>
            <person name="Krishnamurthi S."/>
            <person name="Tang S.K."/>
            <person name="Li W.J."/>
        </authorList>
    </citation>
    <scope>NUCLEOTIDE SEQUENCE [LARGE SCALE GENOMIC DNA]</scope>
    <source>
        <strain evidence="9 10">NIO-1109</strain>
    </source>
</reference>
<evidence type="ECO:0000256" key="1">
    <source>
        <dbReference type="ARBA" id="ARBA00004651"/>
    </source>
</evidence>
<proteinExistence type="inferred from homology"/>
<sequence length="385" mass="43112">MQKMFENKWYRFAWWIMTLLIIVWIGDHVTFLFRPVAILLQMVVPPLAIAGILYYVLLPIVELLEKKMKRRPAVLIVLVGLIGILTTLGFIFGPMLSEQITQFVNSIPTLATQFQRQLIDVREQLENSSVFSRFLSGPDNLFNKFSSNISEYASTFLKNIGTGVGGFVSVVTTTVVTIVIIPIMLIYMLLDGDKLKGNLVKLMPYEYHKETKKILGDVHLTIMSYIRGQVIVSIGVGIIAYIGYLIIGIDYALLLALFATLTNIIPFLGPVLGVIPALIVGFIQDPILAIYAIIVMTVAQQIDSHIMSPLVQGKTLDVHPLTIIIVLLVAGNIAGFFGVLLGVPFYAVMKVVILNIRRLYHLRSQKKMVITEEEKTFDTIITERD</sequence>
<feature type="transmembrane region" description="Helical" evidence="8">
    <location>
        <begin position="39"/>
        <end position="61"/>
    </location>
</feature>
<evidence type="ECO:0000313" key="9">
    <source>
        <dbReference type="EMBL" id="KSU49908.1"/>
    </source>
</evidence>
<keyword evidence="3" id="KW-0813">Transport</keyword>
<keyword evidence="7 8" id="KW-0472">Membrane</keyword>
<gene>
    <name evidence="9" type="ORF">AS033_00645</name>
</gene>
<name>A0A0V8GI16_9BACL</name>
<feature type="transmembrane region" description="Helical" evidence="8">
    <location>
        <begin position="253"/>
        <end position="279"/>
    </location>
</feature>
<organism evidence="9 10">
    <name type="scientific">Exiguobacterium indicum</name>
    <dbReference type="NCBI Taxonomy" id="296995"/>
    <lineage>
        <taxon>Bacteria</taxon>
        <taxon>Bacillati</taxon>
        <taxon>Bacillota</taxon>
        <taxon>Bacilli</taxon>
        <taxon>Bacillales</taxon>
        <taxon>Bacillales Family XII. Incertae Sedis</taxon>
        <taxon>Exiguobacterium</taxon>
    </lineage>
</organism>
<dbReference type="PANTHER" id="PTHR21716">
    <property type="entry name" value="TRANSMEMBRANE PROTEIN"/>
    <property type="match status" value="1"/>
</dbReference>
<keyword evidence="5 8" id="KW-0812">Transmembrane</keyword>
<evidence type="ECO:0008006" key="11">
    <source>
        <dbReference type="Google" id="ProtNLM"/>
    </source>
</evidence>
<keyword evidence="4" id="KW-1003">Cell membrane</keyword>
<comment type="subcellular location">
    <subcellularLocation>
        <location evidence="1">Cell membrane</location>
        <topology evidence="1">Multi-pass membrane protein</topology>
    </subcellularLocation>
</comment>
<feature type="transmembrane region" description="Helical" evidence="8">
    <location>
        <begin position="167"/>
        <end position="190"/>
    </location>
</feature>
<evidence type="ECO:0000256" key="7">
    <source>
        <dbReference type="ARBA" id="ARBA00023136"/>
    </source>
</evidence>
<comment type="similarity">
    <text evidence="2">Belongs to the autoinducer-2 exporter (AI-2E) (TC 2.A.86) family.</text>
</comment>
<dbReference type="InterPro" id="IPR002549">
    <property type="entry name" value="AI-2E-like"/>
</dbReference>
<dbReference type="AlphaFoldDB" id="A0A0V8GI16"/>
<feature type="transmembrane region" description="Helical" evidence="8">
    <location>
        <begin position="322"/>
        <end position="348"/>
    </location>
</feature>
<comment type="caution">
    <text evidence="9">The sequence shown here is derived from an EMBL/GenBank/DDBJ whole genome shotgun (WGS) entry which is preliminary data.</text>
</comment>
<dbReference type="OrthoDB" id="9793390at2"/>
<feature type="transmembrane region" description="Helical" evidence="8">
    <location>
        <begin position="286"/>
        <end position="302"/>
    </location>
</feature>
<evidence type="ECO:0000256" key="2">
    <source>
        <dbReference type="ARBA" id="ARBA00009773"/>
    </source>
</evidence>
<evidence type="ECO:0000256" key="6">
    <source>
        <dbReference type="ARBA" id="ARBA00022989"/>
    </source>
</evidence>
<protein>
    <recommendedName>
        <fullName evidence="11">Permease</fullName>
    </recommendedName>
</protein>
<dbReference type="GeneID" id="90838428"/>
<evidence type="ECO:0000256" key="5">
    <source>
        <dbReference type="ARBA" id="ARBA00022692"/>
    </source>
</evidence>
<feature type="transmembrane region" description="Helical" evidence="8">
    <location>
        <begin position="12"/>
        <end position="33"/>
    </location>
</feature>
<accession>A0A0V8GI16</accession>
<evidence type="ECO:0000256" key="3">
    <source>
        <dbReference type="ARBA" id="ARBA00022448"/>
    </source>
</evidence>
<dbReference type="GO" id="GO:0005886">
    <property type="term" value="C:plasma membrane"/>
    <property type="evidence" value="ECO:0007669"/>
    <property type="project" value="UniProtKB-SubCell"/>
</dbReference>
<dbReference type="PANTHER" id="PTHR21716:SF53">
    <property type="entry name" value="PERMEASE PERM-RELATED"/>
    <property type="match status" value="1"/>
</dbReference>
<dbReference type="Proteomes" id="UP000053797">
    <property type="component" value="Unassembled WGS sequence"/>
</dbReference>
<evidence type="ECO:0000256" key="8">
    <source>
        <dbReference type="SAM" id="Phobius"/>
    </source>
</evidence>
<feature type="transmembrane region" description="Helical" evidence="8">
    <location>
        <begin position="230"/>
        <end position="247"/>
    </location>
</feature>
<feature type="transmembrane region" description="Helical" evidence="8">
    <location>
        <begin position="73"/>
        <end position="96"/>
    </location>
</feature>
<dbReference type="GO" id="GO:0055085">
    <property type="term" value="P:transmembrane transport"/>
    <property type="evidence" value="ECO:0007669"/>
    <property type="project" value="TreeGrafter"/>
</dbReference>